<organism evidence="1 2">
    <name type="scientific">Brassica cretica</name>
    <name type="common">Mustard</name>
    <dbReference type="NCBI Taxonomy" id="69181"/>
    <lineage>
        <taxon>Eukaryota</taxon>
        <taxon>Viridiplantae</taxon>
        <taxon>Streptophyta</taxon>
        <taxon>Embryophyta</taxon>
        <taxon>Tracheophyta</taxon>
        <taxon>Spermatophyta</taxon>
        <taxon>Magnoliopsida</taxon>
        <taxon>eudicotyledons</taxon>
        <taxon>Gunneridae</taxon>
        <taxon>Pentapetalae</taxon>
        <taxon>rosids</taxon>
        <taxon>malvids</taxon>
        <taxon>Brassicales</taxon>
        <taxon>Brassicaceae</taxon>
        <taxon>Brassiceae</taxon>
        <taxon>Brassica</taxon>
    </lineage>
</organism>
<comment type="caution">
    <text evidence="1">The sequence shown here is derived from an EMBL/GenBank/DDBJ whole genome shotgun (WGS) entry which is preliminary data.</text>
</comment>
<accession>A0A8S9SJS5</accession>
<evidence type="ECO:0000313" key="1">
    <source>
        <dbReference type="EMBL" id="KAF3600947.1"/>
    </source>
</evidence>
<protein>
    <submittedName>
        <fullName evidence="1">Uncharacterized protein</fullName>
    </submittedName>
</protein>
<reference evidence="1" key="1">
    <citation type="submission" date="2019-12" db="EMBL/GenBank/DDBJ databases">
        <title>Genome sequencing and annotation of Brassica cretica.</title>
        <authorList>
            <person name="Studholme D.J."/>
            <person name="Sarris P."/>
        </authorList>
    </citation>
    <scope>NUCLEOTIDE SEQUENCE</scope>
    <source>
        <strain evidence="1">PFS-109/04</strain>
        <tissue evidence="1">Leaf</tissue>
    </source>
</reference>
<evidence type="ECO:0000313" key="2">
    <source>
        <dbReference type="Proteomes" id="UP000712600"/>
    </source>
</evidence>
<sequence length="115" mass="13188">MSSGLNPEVRNRLNKIRVKGEEVEEFEWLSSGYREGQSKVEGTGGVIRDIWWEDGCKAMGEVRDPGLVYKESIQFFGDRRSRLFIEPGVENSLVMQVKKISLQETVREVNHGSRE</sequence>
<dbReference type="AlphaFoldDB" id="A0A8S9SJS5"/>
<proteinExistence type="predicted"/>
<gene>
    <name evidence="1" type="ORF">F2Q69_00034524</name>
</gene>
<name>A0A8S9SJS5_BRACR</name>
<dbReference type="Proteomes" id="UP000712600">
    <property type="component" value="Unassembled WGS sequence"/>
</dbReference>
<dbReference type="EMBL" id="QGKX02000004">
    <property type="protein sequence ID" value="KAF3600947.1"/>
    <property type="molecule type" value="Genomic_DNA"/>
</dbReference>